<dbReference type="Pfam" id="PF02811">
    <property type="entry name" value="PHP"/>
    <property type="match status" value="1"/>
</dbReference>
<dbReference type="InterPro" id="IPR022311">
    <property type="entry name" value="PolX-like"/>
</dbReference>
<sequence length="577" mass="65495">MDNKRVANMVHELADMMELQGENSFKVGAYRKAARAIENSRVALHELEKGPIELNGVGKGTAAVIQEILDTGQLQMLQELKAELPPELPPLLKIPGLGPKTVHTLYQSLGVTGLNELETVIEEGKVKQLPGFGPKKEKNIAEGIRKMKERPERYLLVDAYKVAEIIQARLRECPHVLRVELGGSLRRMKETVKDIDVVVATEHPKEVASVLKKMPEVADVINDGDRKVSLQVEMEIPIQVDVRFVLPHQFITTLHHFTGSKEHNVRVRRRAKTFGWKVSEYGIFDPETEEEHPFETEKDLYDRLDLPFIAPEMREDQGEFDRDEKDLPKLLTNEDYQGDLHMHTRWSDGTASVKEMALTAQKRGYRYIAITDHSQSLKVAGGLTAEDLKKQREEINAVNEELSGITVLAGVEMDILPNGQLDFPDEVLKELDWVIASVHTAFQQDEDTITKRMLQAMENPYVHMIAHPTGRLLNRREPYRVDMDRVFQCAKETGTILECNSNPYRLDLNDAYLRRAKEEGITIAINTDAHSPQGMELIRYGIGTARRGWLEAKDVLNTWPLEKVLSRLQAKKEGTLS</sequence>
<keyword evidence="3" id="KW-0548">Nucleotidyltransferase</keyword>
<dbReference type="InterPro" id="IPR004013">
    <property type="entry name" value="PHP_dom"/>
</dbReference>
<accession>A0A1I6S7F3</accession>
<dbReference type="CDD" id="cd00141">
    <property type="entry name" value="NT_POLXc"/>
    <property type="match status" value="1"/>
</dbReference>
<evidence type="ECO:0000256" key="7">
    <source>
        <dbReference type="ARBA" id="ARBA00049244"/>
    </source>
</evidence>
<evidence type="ECO:0000256" key="6">
    <source>
        <dbReference type="ARBA" id="ARBA00023204"/>
    </source>
</evidence>
<dbReference type="InterPro" id="IPR002008">
    <property type="entry name" value="DNA_pol_X_beta-like"/>
</dbReference>
<dbReference type="GO" id="GO:0005829">
    <property type="term" value="C:cytosol"/>
    <property type="evidence" value="ECO:0007669"/>
    <property type="project" value="TreeGrafter"/>
</dbReference>
<feature type="domain" description="Polymerase/histidinol phosphatase N-terminal" evidence="8">
    <location>
        <begin position="338"/>
        <end position="417"/>
    </location>
</feature>
<dbReference type="EC" id="2.7.7.7" evidence="1"/>
<evidence type="ECO:0000256" key="4">
    <source>
        <dbReference type="ARBA" id="ARBA00022763"/>
    </source>
</evidence>
<dbReference type="SUPFAM" id="SSF47802">
    <property type="entry name" value="DNA polymerase beta, N-terminal domain-like"/>
    <property type="match status" value="1"/>
</dbReference>
<dbReference type="SMART" id="SM00483">
    <property type="entry name" value="POLXc"/>
    <property type="match status" value="1"/>
</dbReference>
<dbReference type="Gene3D" id="3.30.210.10">
    <property type="entry name" value="DNA polymerase, thumb domain"/>
    <property type="match status" value="1"/>
</dbReference>
<dbReference type="SUPFAM" id="SSF158702">
    <property type="entry name" value="Sec63 N-terminal domain-like"/>
    <property type="match status" value="1"/>
</dbReference>
<proteinExistence type="predicted"/>
<dbReference type="SUPFAM" id="SSF81301">
    <property type="entry name" value="Nucleotidyltransferase"/>
    <property type="match status" value="1"/>
</dbReference>
<dbReference type="InterPro" id="IPR016195">
    <property type="entry name" value="Pol/histidinol_Pase-like"/>
</dbReference>
<dbReference type="Pfam" id="PF14716">
    <property type="entry name" value="HHH_8"/>
    <property type="match status" value="1"/>
</dbReference>
<evidence type="ECO:0000313" key="10">
    <source>
        <dbReference type="EMBL" id="SFS72708.1"/>
    </source>
</evidence>
<dbReference type="NCBIfam" id="NF006375">
    <property type="entry name" value="PRK08609.1"/>
    <property type="match status" value="1"/>
</dbReference>
<dbReference type="GO" id="GO:0008270">
    <property type="term" value="F:zinc ion binding"/>
    <property type="evidence" value="ECO:0007669"/>
    <property type="project" value="TreeGrafter"/>
</dbReference>
<keyword evidence="11" id="KW-1185">Reference proteome</keyword>
<dbReference type="PANTHER" id="PTHR36928">
    <property type="entry name" value="PHOSPHATASE YCDX-RELATED"/>
    <property type="match status" value="1"/>
</dbReference>
<keyword evidence="5" id="KW-0239">DNA-directed DNA polymerase</keyword>
<dbReference type="Gene3D" id="3.20.20.140">
    <property type="entry name" value="Metal-dependent hydrolases"/>
    <property type="match status" value="1"/>
</dbReference>
<evidence type="ECO:0000256" key="2">
    <source>
        <dbReference type="ARBA" id="ARBA00022679"/>
    </source>
</evidence>
<dbReference type="RefSeq" id="WP_091837009.1">
    <property type="nucleotide sequence ID" value="NZ_FPAA01000006.1"/>
</dbReference>
<name>A0A1I6S7F3_9BACL</name>
<dbReference type="CDD" id="cd07436">
    <property type="entry name" value="PHP_PolX"/>
    <property type="match status" value="1"/>
</dbReference>
<keyword evidence="6" id="KW-0234">DNA repair</keyword>
<dbReference type="InterPro" id="IPR002054">
    <property type="entry name" value="DNA-dir_DNA_pol_X"/>
</dbReference>
<dbReference type="InterPro" id="IPR010996">
    <property type="entry name" value="HHH_MUS81"/>
</dbReference>
<reference evidence="11" key="1">
    <citation type="submission" date="2016-10" db="EMBL/GenBank/DDBJ databases">
        <authorList>
            <person name="Varghese N."/>
            <person name="Submissions S."/>
        </authorList>
    </citation>
    <scope>NUCLEOTIDE SEQUENCE [LARGE SCALE GENOMIC DNA]</scope>
    <source>
        <strain evidence="11">DSM 45789</strain>
    </source>
</reference>
<dbReference type="InterPro" id="IPR027421">
    <property type="entry name" value="DNA_pol_lamdba_lyase_dom_sf"/>
</dbReference>
<dbReference type="InterPro" id="IPR043519">
    <property type="entry name" value="NT_sf"/>
</dbReference>
<protein>
    <recommendedName>
        <fullName evidence="1">DNA-directed DNA polymerase</fullName>
        <ecNumber evidence="1">2.7.7.7</ecNumber>
    </recommendedName>
</protein>
<keyword evidence="2" id="KW-0808">Transferase</keyword>
<dbReference type="Gene3D" id="1.10.150.20">
    <property type="entry name" value="5' to 3' exonuclease, C-terminal subdomain"/>
    <property type="match status" value="1"/>
</dbReference>
<dbReference type="GO" id="GO:0003677">
    <property type="term" value="F:DNA binding"/>
    <property type="evidence" value="ECO:0007669"/>
    <property type="project" value="InterPro"/>
</dbReference>
<dbReference type="Gene3D" id="3.30.460.10">
    <property type="entry name" value="Beta Polymerase, domain 2"/>
    <property type="match status" value="1"/>
</dbReference>
<dbReference type="PRINTS" id="PR00870">
    <property type="entry name" value="DNAPOLXBETA"/>
</dbReference>
<evidence type="ECO:0000259" key="8">
    <source>
        <dbReference type="SMART" id="SM00481"/>
    </source>
</evidence>
<dbReference type="InterPro" id="IPR037160">
    <property type="entry name" value="DNA_Pol_thumb_sf"/>
</dbReference>
<dbReference type="GO" id="GO:0003887">
    <property type="term" value="F:DNA-directed DNA polymerase activity"/>
    <property type="evidence" value="ECO:0007669"/>
    <property type="project" value="UniProtKB-KW"/>
</dbReference>
<gene>
    <name evidence="10" type="ORF">SAMN05444972_106189</name>
</gene>
<dbReference type="GO" id="GO:0006281">
    <property type="term" value="P:DNA repair"/>
    <property type="evidence" value="ECO:0007669"/>
    <property type="project" value="UniProtKB-KW"/>
</dbReference>
<evidence type="ECO:0000313" key="11">
    <source>
        <dbReference type="Proteomes" id="UP000198660"/>
    </source>
</evidence>
<dbReference type="InterPro" id="IPR047967">
    <property type="entry name" value="PolX_PHP"/>
</dbReference>
<dbReference type="AlphaFoldDB" id="A0A1I6S7F3"/>
<evidence type="ECO:0000256" key="3">
    <source>
        <dbReference type="ARBA" id="ARBA00022695"/>
    </source>
</evidence>
<dbReference type="Pfam" id="PF14791">
    <property type="entry name" value="DNA_pol_B_thumb"/>
    <property type="match status" value="1"/>
</dbReference>
<dbReference type="EMBL" id="FPAA01000006">
    <property type="protein sequence ID" value="SFS72708.1"/>
    <property type="molecule type" value="Genomic_DNA"/>
</dbReference>
<keyword evidence="4" id="KW-0227">DNA damage</keyword>
<dbReference type="PIRSF" id="PIRSF005047">
    <property type="entry name" value="UCP005047_YshC"/>
    <property type="match status" value="1"/>
</dbReference>
<comment type="catalytic activity">
    <reaction evidence="7">
        <text>DNA(n) + a 2'-deoxyribonucleoside 5'-triphosphate = DNA(n+1) + diphosphate</text>
        <dbReference type="Rhea" id="RHEA:22508"/>
        <dbReference type="Rhea" id="RHEA-COMP:17339"/>
        <dbReference type="Rhea" id="RHEA-COMP:17340"/>
        <dbReference type="ChEBI" id="CHEBI:33019"/>
        <dbReference type="ChEBI" id="CHEBI:61560"/>
        <dbReference type="ChEBI" id="CHEBI:173112"/>
        <dbReference type="EC" id="2.7.7.7"/>
    </reaction>
</comment>
<evidence type="ECO:0000259" key="9">
    <source>
        <dbReference type="SMART" id="SM00483"/>
    </source>
</evidence>
<dbReference type="PANTHER" id="PTHR36928:SF1">
    <property type="entry name" value="PHOSPHATASE YCDX-RELATED"/>
    <property type="match status" value="1"/>
</dbReference>
<evidence type="ECO:0000256" key="1">
    <source>
        <dbReference type="ARBA" id="ARBA00012417"/>
    </source>
</evidence>
<dbReference type="GO" id="GO:0042578">
    <property type="term" value="F:phosphoric ester hydrolase activity"/>
    <property type="evidence" value="ECO:0007669"/>
    <property type="project" value="TreeGrafter"/>
</dbReference>
<dbReference type="Pfam" id="PF14520">
    <property type="entry name" value="HHH_5"/>
    <property type="match status" value="1"/>
</dbReference>
<dbReference type="InterPro" id="IPR029398">
    <property type="entry name" value="PolB_thumb"/>
</dbReference>
<dbReference type="FunFam" id="3.20.20.140:FF:000047">
    <property type="entry name" value="PHP domain-containing protein"/>
    <property type="match status" value="1"/>
</dbReference>
<evidence type="ECO:0000256" key="5">
    <source>
        <dbReference type="ARBA" id="ARBA00022932"/>
    </source>
</evidence>
<dbReference type="InterPro" id="IPR050243">
    <property type="entry name" value="PHP_phosphatase"/>
</dbReference>
<dbReference type="SMART" id="SM00481">
    <property type="entry name" value="POLIIIAc"/>
    <property type="match status" value="1"/>
</dbReference>
<dbReference type="OrthoDB" id="9808747at2"/>
<dbReference type="Gene3D" id="1.10.150.110">
    <property type="entry name" value="DNA polymerase beta, N-terminal domain-like"/>
    <property type="match status" value="1"/>
</dbReference>
<feature type="domain" description="DNA-directed DNA polymerase X" evidence="9">
    <location>
        <begin position="1"/>
        <end position="315"/>
    </location>
</feature>
<dbReference type="SUPFAM" id="SSF89550">
    <property type="entry name" value="PHP domain-like"/>
    <property type="match status" value="1"/>
</dbReference>
<dbReference type="Proteomes" id="UP000198660">
    <property type="component" value="Unassembled WGS sequence"/>
</dbReference>
<dbReference type="InterPro" id="IPR003141">
    <property type="entry name" value="Pol/His_phosphatase_N"/>
</dbReference>
<organism evidence="10 11">
    <name type="scientific">Marininema halotolerans</name>
    <dbReference type="NCBI Taxonomy" id="1155944"/>
    <lineage>
        <taxon>Bacteria</taxon>
        <taxon>Bacillati</taxon>
        <taxon>Bacillota</taxon>
        <taxon>Bacilli</taxon>
        <taxon>Bacillales</taxon>
        <taxon>Thermoactinomycetaceae</taxon>
        <taxon>Marininema</taxon>
    </lineage>
</organism>